<dbReference type="Pfam" id="PF00046">
    <property type="entry name" value="Homeodomain"/>
    <property type="match status" value="1"/>
</dbReference>
<comment type="subcellular location">
    <subcellularLocation>
        <location evidence="1 2">Nucleus</location>
    </subcellularLocation>
</comment>
<keyword evidence="1 2" id="KW-0371">Homeobox</keyword>
<evidence type="ECO:0000313" key="5">
    <source>
        <dbReference type="Proteomes" id="UP000694906"/>
    </source>
</evidence>
<name>A0AAX6RZ33_HETGA</name>
<keyword evidence="1 2" id="KW-0539">Nucleus</keyword>
<evidence type="ECO:0000313" key="6">
    <source>
        <dbReference type="RefSeq" id="XP_021101390.1"/>
    </source>
</evidence>
<accession>A0AAX6RZ33</accession>
<proteinExistence type="predicted"/>
<protein>
    <submittedName>
        <fullName evidence="6">Homeobox protein DBX1-like</fullName>
    </submittedName>
</protein>
<dbReference type="Proteomes" id="UP000694906">
    <property type="component" value="Unplaced"/>
</dbReference>
<feature type="region of interest" description="Disordered" evidence="3">
    <location>
        <begin position="87"/>
        <end position="154"/>
    </location>
</feature>
<reference evidence="6" key="1">
    <citation type="submission" date="2025-08" db="UniProtKB">
        <authorList>
            <consortium name="RefSeq"/>
        </authorList>
    </citation>
    <scope>IDENTIFICATION</scope>
</reference>
<feature type="domain" description="Homeobox" evidence="4">
    <location>
        <begin position="1"/>
        <end position="51"/>
    </location>
</feature>
<evidence type="ECO:0000256" key="1">
    <source>
        <dbReference type="PROSITE-ProRule" id="PRU00108"/>
    </source>
</evidence>
<sequence>MAKIYSKEQRQALEAHFRMDRYPSAEAQKALAARLNLKDSHVKVWFLRRRAASLPPKPASRVQRLQGLRPLQGPAVCTHFLLCSGPHACPAPAPHERPGPGLEGEGTPGPPAPAPDAQDTFRMLSVSTGTPEFLEGATPEDQEKAGSARLGSTS</sequence>
<dbReference type="PROSITE" id="PS50071">
    <property type="entry name" value="HOMEOBOX_2"/>
    <property type="match status" value="1"/>
</dbReference>
<keyword evidence="5" id="KW-1185">Reference proteome</keyword>
<dbReference type="GeneID" id="110346055"/>
<dbReference type="RefSeq" id="XP_021101390.1">
    <property type="nucleotide sequence ID" value="XM_021245731.1"/>
</dbReference>
<evidence type="ECO:0000256" key="2">
    <source>
        <dbReference type="RuleBase" id="RU000682"/>
    </source>
</evidence>
<feature type="DNA-binding region" description="Homeobox" evidence="1">
    <location>
        <begin position="3"/>
        <end position="52"/>
    </location>
</feature>
<dbReference type="SMART" id="SM00389">
    <property type="entry name" value="HOX"/>
    <property type="match status" value="1"/>
</dbReference>
<gene>
    <name evidence="6" type="primary">LOC110346055</name>
</gene>
<dbReference type="GO" id="GO:0003677">
    <property type="term" value="F:DNA binding"/>
    <property type="evidence" value="ECO:0007669"/>
    <property type="project" value="UniProtKB-UniRule"/>
</dbReference>
<keyword evidence="1 2" id="KW-0238">DNA-binding</keyword>
<dbReference type="InterPro" id="IPR001356">
    <property type="entry name" value="HD"/>
</dbReference>
<dbReference type="AlphaFoldDB" id="A0AAX6RZ33"/>
<dbReference type="InterPro" id="IPR009057">
    <property type="entry name" value="Homeodomain-like_sf"/>
</dbReference>
<dbReference type="GO" id="GO:0005634">
    <property type="term" value="C:nucleus"/>
    <property type="evidence" value="ECO:0007669"/>
    <property type="project" value="UniProtKB-SubCell"/>
</dbReference>
<evidence type="ECO:0000256" key="3">
    <source>
        <dbReference type="SAM" id="MobiDB-lite"/>
    </source>
</evidence>
<evidence type="ECO:0000259" key="4">
    <source>
        <dbReference type="PROSITE" id="PS50071"/>
    </source>
</evidence>
<dbReference type="SUPFAM" id="SSF46689">
    <property type="entry name" value="Homeodomain-like"/>
    <property type="match status" value="1"/>
</dbReference>
<organism evidence="5 6">
    <name type="scientific">Heterocephalus glaber</name>
    <name type="common">Naked mole rat</name>
    <dbReference type="NCBI Taxonomy" id="10181"/>
    <lineage>
        <taxon>Eukaryota</taxon>
        <taxon>Metazoa</taxon>
        <taxon>Chordata</taxon>
        <taxon>Craniata</taxon>
        <taxon>Vertebrata</taxon>
        <taxon>Euteleostomi</taxon>
        <taxon>Mammalia</taxon>
        <taxon>Eutheria</taxon>
        <taxon>Euarchontoglires</taxon>
        <taxon>Glires</taxon>
        <taxon>Rodentia</taxon>
        <taxon>Hystricomorpha</taxon>
        <taxon>Bathyergidae</taxon>
        <taxon>Heterocephalus</taxon>
    </lineage>
</organism>
<dbReference type="CDD" id="cd00086">
    <property type="entry name" value="homeodomain"/>
    <property type="match status" value="1"/>
</dbReference>
<dbReference type="Gene3D" id="1.10.10.60">
    <property type="entry name" value="Homeodomain-like"/>
    <property type="match status" value="1"/>
</dbReference>